<proteinExistence type="predicted"/>
<gene>
    <name evidence="2" type="ORF">AKJ08_2635</name>
</gene>
<dbReference type="OrthoDB" id="42441at2"/>
<dbReference type="AlphaFoldDB" id="A0A0K1PFE6"/>
<dbReference type="STRING" id="1391653.AKJ08_2635"/>
<evidence type="ECO:0000259" key="1">
    <source>
        <dbReference type="Pfam" id="PF09407"/>
    </source>
</evidence>
<dbReference type="Pfam" id="PF09407">
    <property type="entry name" value="AbiEi_1"/>
    <property type="match status" value="1"/>
</dbReference>
<dbReference type="Proteomes" id="UP000055590">
    <property type="component" value="Chromosome"/>
</dbReference>
<protein>
    <recommendedName>
        <fullName evidence="1">AbiEi antitoxin C-terminal domain-containing protein</fullName>
    </recommendedName>
</protein>
<keyword evidence="3" id="KW-1185">Reference proteome</keyword>
<feature type="domain" description="AbiEi antitoxin C-terminal" evidence="1">
    <location>
        <begin position="68"/>
        <end position="208"/>
    </location>
</feature>
<dbReference type="EMBL" id="CP012332">
    <property type="protein sequence ID" value="AKU92248.1"/>
    <property type="molecule type" value="Genomic_DNA"/>
</dbReference>
<dbReference type="KEGG" id="vin:AKJ08_2635"/>
<evidence type="ECO:0000313" key="2">
    <source>
        <dbReference type="EMBL" id="AKU92248.1"/>
    </source>
</evidence>
<dbReference type="InterPro" id="IPR018547">
    <property type="entry name" value="AbiEi_C"/>
</dbReference>
<sequence length="261" mass="28681">MRSAADYIEDLQSNGRLTFTTEQAIQALGRSVPAVRAQLRRLKEKGHIADPYRGFHVVVPPQYRRLGCLPADHFIPQLMGHLGEPYYVALLSAAAYHGAAHQAPMVFQVMVTKARRGLSCGGVRVDFVARQDMASTSVVERNVPTGVLRIASPAATALEIVGYPERCGYLDNVATVLAELAESIDGEALAAEARRAPVAWVQRLGYLLVLVEQNALAHRLDDVLAERNVFTVPLAPWHEMEGARRDARWHVAVNTDVEPDT</sequence>
<evidence type="ECO:0000313" key="3">
    <source>
        <dbReference type="Proteomes" id="UP000055590"/>
    </source>
</evidence>
<organism evidence="2 3">
    <name type="scientific">Vulgatibacter incomptus</name>
    <dbReference type="NCBI Taxonomy" id="1391653"/>
    <lineage>
        <taxon>Bacteria</taxon>
        <taxon>Pseudomonadati</taxon>
        <taxon>Myxococcota</taxon>
        <taxon>Myxococcia</taxon>
        <taxon>Myxococcales</taxon>
        <taxon>Cystobacterineae</taxon>
        <taxon>Vulgatibacteraceae</taxon>
        <taxon>Vulgatibacter</taxon>
    </lineage>
</organism>
<dbReference type="RefSeq" id="WP_050726448.1">
    <property type="nucleotide sequence ID" value="NZ_CP012332.1"/>
</dbReference>
<name>A0A0K1PFE6_9BACT</name>
<reference evidence="2 3" key="1">
    <citation type="submission" date="2015-08" db="EMBL/GenBank/DDBJ databases">
        <authorList>
            <person name="Babu N.S."/>
            <person name="Beckwith C.J."/>
            <person name="Beseler K.G."/>
            <person name="Brison A."/>
            <person name="Carone J.V."/>
            <person name="Caskin T.P."/>
            <person name="Diamond M."/>
            <person name="Durham M.E."/>
            <person name="Foxe J.M."/>
            <person name="Go M."/>
            <person name="Henderson B.A."/>
            <person name="Jones I.B."/>
            <person name="McGettigan J.A."/>
            <person name="Micheletti S.J."/>
            <person name="Nasrallah M.E."/>
            <person name="Ortiz D."/>
            <person name="Piller C.R."/>
            <person name="Privatt S.R."/>
            <person name="Schneider S.L."/>
            <person name="Sharp S."/>
            <person name="Smith T.C."/>
            <person name="Stanton J.D."/>
            <person name="Ullery H.E."/>
            <person name="Wilson R.J."/>
            <person name="Serrano M.G."/>
            <person name="Buck G."/>
            <person name="Lee V."/>
            <person name="Wang Y."/>
            <person name="Carvalho R."/>
            <person name="Voegtly L."/>
            <person name="Shi R."/>
            <person name="Duckworth R."/>
            <person name="Johnson A."/>
            <person name="Loviza R."/>
            <person name="Walstead R."/>
            <person name="Shah Z."/>
            <person name="Kiflezghi M."/>
            <person name="Wade K."/>
            <person name="Ball S.L."/>
            <person name="Bradley K.W."/>
            <person name="Asai D.J."/>
            <person name="Bowman C.A."/>
            <person name="Russell D.A."/>
            <person name="Pope W.H."/>
            <person name="Jacobs-Sera D."/>
            <person name="Hendrix R.W."/>
            <person name="Hatfull G.F."/>
        </authorList>
    </citation>
    <scope>NUCLEOTIDE SEQUENCE [LARGE SCALE GENOMIC DNA]</scope>
    <source>
        <strain evidence="2 3">DSM 27710</strain>
    </source>
</reference>
<accession>A0A0K1PFE6</accession>